<protein>
    <recommendedName>
        <fullName evidence="4">DUF11 domain-containing protein</fullName>
    </recommendedName>
</protein>
<feature type="signal peptide" evidence="1">
    <location>
        <begin position="1"/>
        <end position="22"/>
    </location>
</feature>
<accession>A0A840EPR1</accession>
<dbReference type="RefSeq" id="WP_183477401.1">
    <property type="nucleotide sequence ID" value="NZ_JACIFO010000004.1"/>
</dbReference>
<evidence type="ECO:0008006" key="4">
    <source>
        <dbReference type="Google" id="ProtNLM"/>
    </source>
</evidence>
<dbReference type="AlphaFoldDB" id="A0A840EPR1"/>
<comment type="caution">
    <text evidence="2">The sequence shown here is derived from an EMBL/GenBank/DDBJ whole genome shotgun (WGS) entry which is preliminary data.</text>
</comment>
<name>A0A840EPR1_9FLAO</name>
<dbReference type="EMBL" id="JACIFO010000004">
    <property type="protein sequence ID" value="MBB4119051.1"/>
    <property type="molecule type" value="Genomic_DNA"/>
</dbReference>
<feature type="chain" id="PRO_5033048640" description="DUF11 domain-containing protein" evidence="1">
    <location>
        <begin position="23"/>
        <end position="644"/>
    </location>
</feature>
<evidence type="ECO:0000313" key="3">
    <source>
        <dbReference type="Proteomes" id="UP000553034"/>
    </source>
</evidence>
<organism evidence="2 3">
    <name type="scientific">Mesonia hippocampi</name>
    <dbReference type="NCBI Taxonomy" id="1628250"/>
    <lineage>
        <taxon>Bacteria</taxon>
        <taxon>Pseudomonadati</taxon>
        <taxon>Bacteroidota</taxon>
        <taxon>Flavobacteriia</taxon>
        <taxon>Flavobacteriales</taxon>
        <taxon>Flavobacteriaceae</taxon>
        <taxon>Mesonia</taxon>
    </lineage>
</organism>
<keyword evidence="1" id="KW-0732">Signal</keyword>
<gene>
    <name evidence="2" type="ORF">GGR32_001342</name>
</gene>
<evidence type="ECO:0000256" key="1">
    <source>
        <dbReference type="SAM" id="SignalP"/>
    </source>
</evidence>
<dbReference type="Proteomes" id="UP000553034">
    <property type="component" value="Unassembled WGS sequence"/>
</dbReference>
<evidence type="ECO:0000313" key="2">
    <source>
        <dbReference type="EMBL" id="MBB4119051.1"/>
    </source>
</evidence>
<reference evidence="2 3" key="1">
    <citation type="submission" date="2020-08" db="EMBL/GenBank/DDBJ databases">
        <title>Genomic Encyclopedia of Type Strains, Phase IV (KMG-IV): sequencing the most valuable type-strain genomes for metagenomic binning, comparative biology and taxonomic classification.</title>
        <authorList>
            <person name="Goeker M."/>
        </authorList>
    </citation>
    <scope>NUCLEOTIDE SEQUENCE [LARGE SCALE GENOMIC DNA]</scope>
    <source>
        <strain evidence="2 3">DSM 29568</strain>
    </source>
</reference>
<keyword evidence="3" id="KW-1185">Reference proteome</keyword>
<sequence>MFLNRKAIFLLLFTLSFFSLKAQIDFTPRQSSKAPEPYKNVSNYYLQGDFTMIGNTNLTLKVYSNNQNNSNEDMEFVDVDGDATTKNSSSAVLEIPDAECAEIIYAGLYWSGRGSSSLVYNGLDKRKVKLKKAGQAYQEINANRVDNNPEISFTSSNYSSIYAAYADVTDYVRTHGVGNYFVADIATIEGDGGATGYFGGWGMVVIYKNPAMKWRDITVFDGYGYMNSSAGSKTLPVSGFKSTQNGQVNIKMGMMAGEGDVGISGDYFHIERKNSGSYQALSHAGNSTNNFFNSSIVTGGNSRNPNLQNNTGMDISMFNLPNTNNSIIDNNQESTSFRFGSNQDTYSIFSIVFAVDAYVPKIEVENSNITPGVVNGGNVVPGQELSFNLDVRNKGTEQIRNAKIEIPLPSNVHFSEGIINETTYITGSSYYWENPITNSPSTDFTTIPGGKIIWEIGDIPLASDLTTILGSFIYKIKVTENCTILTTGAGGCGLEIPINGGVTGEGLTSGNLLEANLISDYGSGACAGPVYEDFETYINVNNVNCPNVTEDNIKQFVVSCKDVVERDIVTAAYPEGTVFYDAIPTETGASVVTGDFLVNKIGKTPTSYYAVLLGSSSGCYYKLETVHVQCHLITNPMLPSKAKK</sequence>
<proteinExistence type="predicted"/>